<reference evidence="1 2" key="1">
    <citation type="journal article" date="2013" name="Genome Announc.">
        <title>Draft Genome Sequence of Bhargavaea cecembensis Strain DSE10T, Isolated from a Deep-Sea Sediment Sample Collected at a Depth of 5,904 m from the Chagos-Laccadive Ridge System in the Indian Ocean.</title>
        <authorList>
            <person name="Shivaji S."/>
            <person name="Ara S."/>
            <person name="Begum Z."/>
            <person name="Ruth M."/>
            <person name="Singh A."/>
            <person name="Kumar Pinnaka A."/>
        </authorList>
    </citation>
    <scope>NUCLEOTIDE SEQUENCE [LARGE SCALE GENOMIC DNA]</scope>
    <source>
        <strain evidence="1 2">DSE10</strain>
    </source>
</reference>
<protein>
    <submittedName>
        <fullName evidence="1">Uncharacterized protein</fullName>
    </submittedName>
</protein>
<evidence type="ECO:0000313" key="2">
    <source>
        <dbReference type="Proteomes" id="UP000011919"/>
    </source>
</evidence>
<name>M7NGP4_9BACL</name>
<accession>M7NGP4</accession>
<comment type="caution">
    <text evidence="1">The sequence shown here is derived from an EMBL/GenBank/DDBJ whole genome shotgun (WGS) entry which is preliminary data.</text>
</comment>
<organism evidence="1 2">
    <name type="scientific">Bhargavaea cecembensis DSE10</name>
    <dbReference type="NCBI Taxonomy" id="1235279"/>
    <lineage>
        <taxon>Bacteria</taxon>
        <taxon>Bacillati</taxon>
        <taxon>Bacillota</taxon>
        <taxon>Bacilli</taxon>
        <taxon>Bacillales</taxon>
        <taxon>Caryophanaceae</taxon>
        <taxon>Bhargavaea</taxon>
    </lineage>
</organism>
<gene>
    <name evidence="1" type="ORF">C772_01683</name>
</gene>
<dbReference type="EMBL" id="AOFT01000007">
    <property type="protein sequence ID" value="EMR06412.1"/>
    <property type="molecule type" value="Genomic_DNA"/>
</dbReference>
<dbReference type="RefSeq" id="WP_008299049.1">
    <property type="nucleotide sequence ID" value="NZ_AOFT01000007.1"/>
</dbReference>
<proteinExistence type="predicted"/>
<dbReference type="AlphaFoldDB" id="M7NGP4"/>
<evidence type="ECO:0000313" key="1">
    <source>
        <dbReference type="EMBL" id="EMR06412.1"/>
    </source>
</evidence>
<sequence>MQNTIQLYRSLNDKILERIGFQEDLVSFYHLTDEGEEREFTLAEEEDSKPNVFLMNDKEGIWDPNTHNLTLRQTVSIENPLFLFGNSGVAAKDSRLGIALSWQSRTSARRGIKPILSFDGSMPAPLNAELEISFAPNLLRGSVEIDTVIFLQRPGEETGPGYATKPGTILGTLDTKTLFIDGEGSEFPIVEVEDPSKPLWWVECNWTDPLTEPFSQEYVRIYLNLKHRFNKELNIKKGIGQSPLLLEILSSSFQIIIERLKLGDDWTDIMSGQNFEKGSIGEAIYYFVNTFNWDVTSPEKLAGSIREDIYGRFGG</sequence>
<dbReference type="STRING" id="1235279.C772_01683"/>
<dbReference type="OrthoDB" id="2963177at2"/>
<keyword evidence="2" id="KW-1185">Reference proteome</keyword>
<dbReference type="eggNOG" id="ENOG5032C4E">
    <property type="taxonomic scope" value="Bacteria"/>
</dbReference>
<dbReference type="Proteomes" id="UP000011919">
    <property type="component" value="Unassembled WGS sequence"/>
</dbReference>